<dbReference type="RefSeq" id="WP_258423340.1">
    <property type="nucleotide sequence ID" value="NZ_JANSUY010000007.1"/>
</dbReference>
<dbReference type="EMBL" id="JANSUY010000007">
    <property type="protein sequence ID" value="MCR9015485.1"/>
    <property type="molecule type" value="Genomic_DNA"/>
</dbReference>
<dbReference type="Gene3D" id="3.40.50.12780">
    <property type="entry name" value="N-terminal domain of ligase-like"/>
    <property type="match status" value="1"/>
</dbReference>
<dbReference type="Pfam" id="PF04443">
    <property type="entry name" value="LuxE"/>
    <property type="match status" value="2"/>
</dbReference>
<gene>
    <name evidence="2" type="ORF">NU887_10595</name>
</gene>
<feature type="domain" description="Acyl-protein synthetase LuxE" evidence="1">
    <location>
        <begin position="29"/>
        <end position="96"/>
    </location>
</feature>
<dbReference type="InterPro" id="IPR007534">
    <property type="entry name" value="LuxE"/>
</dbReference>
<dbReference type="Proteomes" id="UP001142175">
    <property type="component" value="Unassembled WGS sequence"/>
</dbReference>
<evidence type="ECO:0000313" key="2">
    <source>
        <dbReference type="EMBL" id="MCR9015485.1"/>
    </source>
</evidence>
<dbReference type="GO" id="GO:0008218">
    <property type="term" value="P:bioluminescence"/>
    <property type="evidence" value="ECO:0007669"/>
    <property type="project" value="InterPro"/>
</dbReference>
<dbReference type="GO" id="GO:0047474">
    <property type="term" value="F:long-chain fatty acid--protein ligase activity"/>
    <property type="evidence" value="ECO:0007669"/>
    <property type="project" value="InterPro"/>
</dbReference>
<name>A0A9X2T2I2_9BACT</name>
<reference evidence="2" key="1">
    <citation type="submission" date="2022-08" db="EMBL/GenBank/DDBJ databases">
        <authorList>
            <person name="Zhang D."/>
        </authorList>
    </citation>
    <scope>NUCLEOTIDE SEQUENCE</scope>
    <source>
        <strain evidence="2">XJ19-11</strain>
    </source>
</reference>
<organism evidence="2 3">
    <name type="scientific">Aquiflexum gelatinilyticum</name>
    <dbReference type="NCBI Taxonomy" id="2961943"/>
    <lineage>
        <taxon>Bacteria</taxon>
        <taxon>Pseudomonadati</taxon>
        <taxon>Bacteroidota</taxon>
        <taxon>Cytophagia</taxon>
        <taxon>Cytophagales</taxon>
        <taxon>Cyclobacteriaceae</taxon>
        <taxon>Aquiflexum</taxon>
    </lineage>
</organism>
<dbReference type="GO" id="GO:0016740">
    <property type="term" value="F:transferase activity"/>
    <property type="evidence" value="ECO:0007669"/>
    <property type="project" value="UniProtKB-KW"/>
</dbReference>
<sequence>MTINKTINYFKCFGKKVLTLDSNEFEEIALELYKFQLENNAIYRQYVKARGLLEKKVIEVKDIPFLPISFFKNHQIVSGSMDNFEDFFSSSGTTGAITSKHYYWSEEFYLKHSLNLFEAEYGNISEYHVLALLPSYLERKGSSLVSMANYFISRSGSENSGFYLYNYQELGSKLEKLAAKKEKVLLLGVTFALIDLLEQVGSMPKNENLIVMETGGMKGRRKEMIRDELHHILKSGFRLDKIHSEYGMTELMSQAYSKGEGIYNLPPCIRVYIRDVNDPFSWSDRSQGGINIIDLANFHSCAFIETQDLGRKIAEEKIEVLGRFDNSEIRGCNLILN</sequence>
<keyword evidence="2" id="KW-0808">Transferase</keyword>
<feature type="domain" description="Acyl-protein synthetase LuxE" evidence="1">
    <location>
        <begin position="167"/>
        <end position="337"/>
    </location>
</feature>
<dbReference type="AlphaFoldDB" id="A0A9X2T2I2"/>
<keyword evidence="3" id="KW-1185">Reference proteome</keyword>
<evidence type="ECO:0000259" key="1">
    <source>
        <dbReference type="Pfam" id="PF04443"/>
    </source>
</evidence>
<accession>A0A9X2T2I2</accession>
<proteinExistence type="predicted"/>
<evidence type="ECO:0000313" key="3">
    <source>
        <dbReference type="Proteomes" id="UP001142175"/>
    </source>
</evidence>
<comment type="caution">
    <text evidence="2">The sequence shown here is derived from an EMBL/GenBank/DDBJ whole genome shotgun (WGS) entry which is preliminary data.</text>
</comment>
<protein>
    <submittedName>
        <fullName evidence="2">Acyl transferase</fullName>
    </submittedName>
</protein>
<dbReference type="InterPro" id="IPR042099">
    <property type="entry name" value="ANL_N_sf"/>
</dbReference>